<feature type="region of interest" description="Disordered" evidence="1">
    <location>
        <begin position="251"/>
        <end position="288"/>
    </location>
</feature>
<keyword evidence="3" id="KW-1185">Reference proteome</keyword>
<evidence type="ECO:0000313" key="2">
    <source>
        <dbReference type="EMBL" id="KAF9464046.1"/>
    </source>
</evidence>
<reference evidence="2" key="1">
    <citation type="submission" date="2020-11" db="EMBL/GenBank/DDBJ databases">
        <authorList>
            <consortium name="DOE Joint Genome Institute"/>
            <person name="Ahrendt S."/>
            <person name="Riley R."/>
            <person name="Andreopoulos W."/>
            <person name="Labutti K."/>
            <person name="Pangilinan J."/>
            <person name="Ruiz-Duenas F.J."/>
            <person name="Barrasa J.M."/>
            <person name="Sanchez-Garcia M."/>
            <person name="Camarero S."/>
            <person name="Miyauchi S."/>
            <person name="Serrano A."/>
            <person name="Linde D."/>
            <person name="Babiker R."/>
            <person name="Drula E."/>
            <person name="Ayuso-Fernandez I."/>
            <person name="Pacheco R."/>
            <person name="Padilla G."/>
            <person name="Ferreira P."/>
            <person name="Barriuso J."/>
            <person name="Kellner H."/>
            <person name="Castanera R."/>
            <person name="Alfaro M."/>
            <person name="Ramirez L."/>
            <person name="Pisabarro A.G."/>
            <person name="Kuo A."/>
            <person name="Tritt A."/>
            <person name="Lipzen A."/>
            <person name="He G."/>
            <person name="Yan M."/>
            <person name="Ng V."/>
            <person name="Cullen D."/>
            <person name="Martin F."/>
            <person name="Rosso M.-N."/>
            <person name="Henrissat B."/>
            <person name="Hibbett D."/>
            <person name="Martinez A.T."/>
            <person name="Grigoriev I.V."/>
        </authorList>
    </citation>
    <scope>NUCLEOTIDE SEQUENCE</scope>
    <source>
        <strain evidence="2">CBS 247.69</strain>
    </source>
</reference>
<comment type="caution">
    <text evidence="2">The sequence shown here is derived from an EMBL/GenBank/DDBJ whole genome shotgun (WGS) entry which is preliminary data.</text>
</comment>
<gene>
    <name evidence="2" type="ORF">BDZ94DRAFT_1308298</name>
</gene>
<evidence type="ECO:0000313" key="3">
    <source>
        <dbReference type="Proteomes" id="UP000807353"/>
    </source>
</evidence>
<dbReference type="Proteomes" id="UP000807353">
    <property type="component" value="Unassembled WGS sequence"/>
</dbReference>
<dbReference type="OrthoDB" id="3158924at2759"/>
<evidence type="ECO:0000256" key="1">
    <source>
        <dbReference type="SAM" id="MobiDB-lite"/>
    </source>
</evidence>
<dbReference type="EMBL" id="MU150257">
    <property type="protein sequence ID" value="KAF9464046.1"/>
    <property type="molecule type" value="Genomic_DNA"/>
</dbReference>
<organism evidence="2 3">
    <name type="scientific">Collybia nuda</name>
    <dbReference type="NCBI Taxonomy" id="64659"/>
    <lineage>
        <taxon>Eukaryota</taxon>
        <taxon>Fungi</taxon>
        <taxon>Dikarya</taxon>
        <taxon>Basidiomycota</taxon>
        <taxon>Agaricomycotina</taxon>
        <taxon>Agaricomycetes</taxon>
        <taxon>Agaricomycetidae</taxon>
        <taxon>Agaricales</taxon>
        <taxon>Tricholomatineae</taxon>
        <taxon>Clitocybaceae</taxon>
        <taxon>Collybia</taxon>
    </lineage>
</organism>
<protein>
    <submittedName>
        <fullName evidence="2">Uncharacterized protein</fullName>
    </submittedName>
</protein>
<feature type="compositionally biased region" description="Basic and acidic residues" evidence="1">
    <location>
        <begin position="277"/>
        <end position="288"/>
    </location>
</feature>
<dbReference type="AlphaFoldDB" id="A0A9P6CFF2"/>
<accession>A0A9P6CFF2</accession>
<sequence length="288" mass="31735">MKYAPFELNAGYMPAMIKEIRADDVILKGIRSFATQALQNLADAHNAIIEAQVFQTRAANLLQKSDPPLEERGSSVLKLPSALMERRINPTFHVSLLRPYHASNDALFPDRVQPEPYDFGAPDGQEWFVDELQGHRWIDSNLEFENVQMTQQNITAPFQTQQQPMGGFNTPQPFAQGQPFGFGGGFAPPQQQTLGIFSGQQQPPPNQPFGGFGAYPPPTNQQGYWGANQTGFAPQMAFGASWPLNTTNVPMLTNSIQSGPAAMDVDSTPPATTCETPAKRSDRRAREQ</sequence>
<proteinExistence type="predicted"/>
<name>A0A9P6CFF2_9AGAR</name>